<dbReference type="Proteomes" id="UP001152795">
    <property type="component" value="Unassembled WGS sequence"/>
</dbReference>
<dbReference type="PANTHER" id="PTHR46289">
    <property type="entry name" value="52 KDA REPRESSOR OF THE INHIBITOR OF THE PROTEIN KINASE-LIKE PROTEIN-RELATED"/>
    <property type="match status" value="1"/>
</dbReference>
<comment type="caution">
    <text evidence="1">The sequence shown here is derived from an EMBL/GenBank/DDBJ whole genome shotgun (WGS) entry which is preliminary data.</text>
</comment>
<name>A0A7D9L024_PARCT</name>
<dbReference type="OrthoDB" id="9950531at2759"/>
<proteinExistence type="predicted"/>
<protein>
    <submittedName>
        <fullName evidence="1">Zinc finger MYM-type 1-like</fullName>
    </submittedName>
</protein>
<dbReference type="AlphaFoldDB" id="A0A7D9L024"/>
<evidence type="ECO:0000313" key="1">
    <source>
        <dbReference type="EMBL" id="CAB4023942.1"/>
    </source>
</evidence>
<keyword evidence="2" id="KW-1185">Reference proteome</keyword>
<accession>A0A7D9L024</accession>
<dbReference type="PANTHER" id="PTHR46289:SF17">
    <property type="entry name" value="HAT C-TERMINAL DIMERISATION DOMAIN-CONTAINING PROTEIN"/>
    <property type="match status" value="1"/>
</dbReference>
<dbReference type="InterPro" id="IPR052958">
    <property type="entry name" value="IFN-induced_PKR_regulator"/>
</dbReference>
<gene>
    <name evidence="1" type="ORF">PACLA_8A017187</name>
</gene>
<organism evidence="1 2">
    <name type="scientific">Paramuricea clavata</name>
    <name type="common">Red gorgonian</name>
    <name type="synonym">Violescent sea-whip</name>
    <dbReference type="NCBI Taxonomy" id="317549"/>
    <lineage>
        <taxon>Eukaryota</taxon>
        <taxon>Metazoa</taxon>
        <taxon>Cnidaria</taxon>
        <taxon>Anthozoa</taxon>
        <taxon>Octocorallia</taxon>
        <taxon>Malacalcyonacea</taxon>
        <taxon>Plexauridae</taxon>
        <taxon>Paramuricea</taxon>
    </lineage>
</organism>
<dbReference type="SUPFAM" id="SSF53098">
    <property type="entry name" value="Ribonuclease H-like"/>
    <property type="match status" value="1"/>
</dbReference>
<evidence type="ECO:0000313" key="2">
    <source>
        <dbReference type="Proteomes" id="UP001152795"/>
    </source>
</evidence>
<sequence length="243" mass="26581">MSGCYSGSMARLQERQPLALFFHCGSHASNLVMQHAVTSCQLIRDSLQWLNELGVFMKRSGKYKAIFLTICESTENENLHATAIKPLCATRWLCRLAAIQSAFDQCPAILQSLEEMARGETDTAAKANGLLDRFQKGKVFLGLKMAAKPEAILEQLNSALQAKSANVSGMVEAVKTSCVSAQMKHSMNYSLLPKKNVKNTNWIHWKCLGYQSPQADTLVKQLSIGLTAVKNTTGSSISSSSMS</sequence>
<dbReference type="InterPro" id="IPR012337">
    <property type="entry name" value="RNaseH-like_sf"/>
</dbReference>
<reference evidence="1" key="1">
    <citation type="submission" date="2020-04" db="EMBL/GenBank/DDBJ databases">
        <authorList>
            <person name="Alioto T."/>
            <person name="Alioto T."/>
            <person name="Gomez Garrido J."/>
        </authorList>
    </citation>
    <scope>NUCLEOTIDE SEQUENCE</scope>
    <source>
        <strain evidence="1">A484AB</strain>
    </source>
</reference>
<dbReference type="EMBL" id="CACRXK020012757">
    <property type="protein sequence ID" value="CAB4023942.1"/>
    <property type="molecule type" value="Genomic_DNA"/>
</dbReference>